<feature type="transmembrane region" description="Helical" evidence="1">
    <location>
        <begin position="422"/>
        <end position="439"/>
    </location>
</feature>
<dbReference type="EMBL" id="PP155007">
    <property type="protein sequence ID" value="WRW34081.1"/>
    <property type="molecule type" value="mRNA"/>
</dbReference>
<feature type="transmembrane region" description="Helical" evidence="1">
    <location>
        <begin position="1269"/>
        <end position="1293"/>
    </location>
</feature>
<evidence type="ECO:0000256" key="1">
    <source>
        <dbReference type="SAM" id="Phobius"/>
    </source>
</evidence>
<keyword evidence="1" id="KW-0812">Transmembrane</keyword>
<reference evidence="2" key="1">
    <citation type="submission" date="2024-01" db="EMBL/GenBank/DDBJ databases">
        <title>Genome insights into chemosensory and detoxification machineries of broad mite, Polyphagotarsonemus latus (Tarsonemidae: Acari).</title>
        <authorList>
            <person name="Muthugoundar M."/>
            <person name="P J A."/>
            <person name="Augustine N."/>
        </authorList>
    </citation>
    <scope>NUCLEOTIDE SEQUENCE</scope>
</reference>
<proteinExistence type="evidence at transcript level"/>
<keyword evidence="1" id="KW-1133">Transmembrane helix</keyword>
<evidence type="ECO:0000313" key="2">
    <source>
        <dbReference type="EMBL" id="WRW34081.1"/>
    </source>
</evidence>
<name>A0AAN0LHK4_9ACAR</name>
<protein>
    <submittedName>
        <fullName evidence="2">Ligated ion channel binding I - glutamate</fullName>
    </submittedName>
</protein>
<feature type="transmembrane region" description="Helical" evidence="1">
    <location>
        <begin position="767"/>
        <end position="789"/>
    </location>
</feature>
<accession>A0AAN0LHK4</accession>
<feature type="transmembrane region" description="Helical" evidence="1">
    <location>
        <begin position="451"/>
        <end position="473"/>
    </location>
</feature>
<sequence length="1306" mass="154982">MKALNLSAVICSLPVTIQKSENPSQNFQENNDCSMGHKFKNNSFNGLYKDLIDQDADFILFFAKHELLYEDFFYSSINILEEIIFFYFFHVKSNNLSILSNIKKISYDIRFLNVLLIEFDKTNYLLTLEDLSLSSYYNPIIISKDIEDLFENSKLISKKVIWNKFKKTTLHPSCSYDATFTGQLECLNFMKNNNLALITEDKEIPFFENVYCADNNKLINKNDNYVWVYGKPFLTYSNYFPINKKIKLYKRKIFDKHVSSLFNMGRFIKLNIDVAKNLKVLFISKNSEYLAMQALNLTTVICSLPVTIQRSKDENKNFDGILASVFNDFFPRKKFNLNSYENTDCLLGHKFENNGTFNGMYDDLLKQNLDFILFCAKHQLLYDEFSYSPIIYDEKIVYFYFFLIKSNSLSILSNMKKVSSDILVLVLIVYIINLSFELIKKKSYNKVYKLLSTVFISFFLTNYILGYLNVLLIEFDKTNFIPTLEDLSLSSYYNPIIYSQDIEDLFEKSNEKTKKIIWQKYKKTNREPCNYDADFEEELKCLQYLKVNKIAIIFEEGEIPFFEPVYCSDDNHLVNRNDNYVWIYGEPFLRVSNFYPYNKKISFHKRKILDDHLVLQFDTGLSLKQGMNIKKSIKDQFRSKNSECILTKKNEFINSYENTDCLLGHKFENNGTYNGMYNDLLKQDLDFIMFSAKHQLLYDDFLYSPIIYDEKIVYFYFFLIKSNNLSIMSNIKKISSEILVLATIVYLTNLSFDLVKKVSYNKVYKLLSTVFISFFLINYILGSLNVLLIELDKTNYISSLKDLALSSYYSPIIYTEDTENLFENSDEKVKKKIWKKYKNIKRDTSCNYDADFEEEIRCLQSIKSNKLAMIIEEGEIPFFEPVYCAENNRLIDKNDNYVWIYSQPFLQISNYFPFNKKISFLKRKKLYGHLNLLFNMGLLIKQYRDLNKSIKDQFKSRNSECILTKKRELFDKNLFFTQLLPVVLQKTKDENLNFGGILAPVYNSLFPRKKLFFYTHENTDCLLGHRFDNNGTYNGMYNDLLEKNLDLIFFCAKHQLLYDDFLYRYLNVLLIEFDKTNYVPTLKDLSSSSFYKPIIYSQDIQVLFKNSEETTKKLIWKKFKKIKLDPSCKYDADFEDELKCLKFMKTNKFAIILEEGEIPFFEPVYCANKNKFLEKHDKIAWVYGKPFSAFSNFFPYNKNLNSHKRKILDDHMNFLFNMGLFIKQNIDIHKNIKNQFKTKNSECVLRKKEELLDKSYFFTQLVFDNYQSLFIIFIFIQSLTILLFFLDFLLFFIKKNENNFDFISKM</sequence>
<keyword evidence="1" id="KW-0472">Membrane</keyword>
<feature type="transmembrane region" description="Helical" evidence="1">
    <location>
        <begin position="738"/>
        <end position="755"/>
    </location>
</feature>
<organism evidence="2">
    <name type="scientific">Polyphagotarsonemus latus</name>
    <dbReference type="NCBI Taxonomy" id="1204166"/>
    <lineage>
        <taxon>Eukaryota</taxon>
        <taxon>Metazoa</taxon>
        <taxon>Ecdysozoa</taxon>
        <taxon>Arthropoda</taxon>
        <taxon>Chelicerata</taxon>
        <taxon>Arachnida</taxon>
        <taxon>Acari</taxon>
        <taxon>Acariformes</taxon>
        <taxon>Trombidiformes</taxon>
        <taxon>Prostigmata</taxon>
        <taxon>Eleutherengona</taxon>
        <taxon>Heterostigmata</taxon>
        <taxon>Tarsonemoidea</taxon>
        <taxon>Tarsonemidae</taxon>
        <taxon>Polyphagotarsonemus</taxon>
    </lineage>
</organism>